<name>A7NLV6_ROSCS</name>
<gene>
    <name evidence="4" type="ordered locus">Rcas_2424</name>
</gene>
<dbReference type="PANTHER" id="PTHR30290">
    <property type="entry name" value="PERIPLASMIC BINDING COMPONENT OF ABC TRANSPORTER"/>
    <property type="match status" value="1"/>
</dbReference>
<dbReference type="HOGENOM" id="CLU_017028_8_2_0"/>
<dbReference type="Gene3D" id="3.10.105.10">
    <property type="entry name" value="Dipeptide-binding Protein, Domain 3"/>
    <property type="match status" value="1"/>
</dbReference>
<organism evidence="4 5">
    <name type="scientific">Roseiflexus castenholzii (strain DSM 13941 / HLO8)</name>
    <dbReference type="NCBI Taxonomy" id="383372"/>
    <lineage>
        <taxon>Bacteria</taxon>
        <taxon>Bacillati</taxon>
        <taxon>Chloroflexota</taxon>
        <taxon>Chloroflexia</taxon>
        <taxon>Chloroflexales</taxon>
        <taxon>Roseiflexineae</taxon>
        <taxon>Roseiflexaceae</taxon>
        <taxon>Roseiflexus</taxon>
    </lineage>
</organism>
<evidence type="ECO:0000256" key="2">
    <source>
        <dbReference type="SAM" id="SignalP"/>
    </source>
</evidence>
<dbReference type="OrthoDB" id="3720945at2"/>
<dbReference type="CDD" id="cd08500">
    <property type="entry name" value="PBP2_NikA_DppA_OppA_like_4"/>
    <property type="match status" value="1"/>
</dbReference>
<accession>A7NLV6</accession>
<feature type="compositionally biased region" description="Basic and acidic residues" evidence="1">
    <location>
        <begin position="601"/>
        <end position="624"/>
    </location>
</feature>
<feature type="compositionally biased region" description="Low complexity" evidence="1">
    <location>
        <begin position="34"/>
        <end position="52"/>
    </location>
</feature>
<dbReference type="RefSeq" id="WP_012120928.1">
    <property type="nucleotide sequence ID" value="NC_009767.1"/>
</dbReference>
<dbReference type="InterPro" id="IPR006311">
    <property type="entry name" value="TAT_signal"/>
</dbReference>
<dbReference type="GO" id="GO:0015833">
    <property type="term" value="P:peptide transport"/>
    <property type="evidence" value="ECO:0007669"/>
    <property type="project" value="TreeGrafter"/>
</dbReference>
<evidence type="ECO:0000313" key="4">
    <source>
        <dbReference type="EMBL" id="ABU58504.1"/>
    </source>
</evidence>
<dbReference type="GO" id="GO:1904680">
    <property type="term" value="F:peptide transmembrane transporter activity"/>
    <property type="evidence" value="ECO:0007669"/>
    <property type="project" value="TreeGrafter"/>
</dbReference>
<dbReference type="PROSITE" id="PS51318">
    <property type="entry name" value="TAT"/>
    <property type="match status" value="1"/>
</dbReference>
<feature type="region of interest" description="Disordered" evidence="1">
    <location>
        <begin position="599"/>
        <end position="625"/>
    </location>
</feature>
<dbReference type="EMBL" id="CP000804">
    <property type="protein sequence ID" value="ABU58504.1"/>
    <property type="molecule type" value="Genomic_DNA"/>
</dbReference>
<dbReference type="eggNOG" id="COG0747">
    <property type="taxonomic scope" value="Bacteria"/>
</dbReference>
<dbReference type="Gene3D" id="3.40.190.10">
    <property type="entry name" value="Periplasmic binding protein-like II"/>
    <property type="match status" value="1"/>
</dbReference>
<evidence type="ECO:0000259" key="3">
    <source>
        <dbReference type="Pfam" id="PF00496"/>
    </source>
</evidence>
<feature type="domain" description="Solute-binding protein family 5" evidence="3">
    <location>
        <begin position="148"/>
        <end position="580"/>
    </location>
</feature>
<dbReference type="AlphaFoldDB" id="A7NLV6"/>
<keyword evidence="2" id="KW-0732">Signal</keyword>
<dbReference type="PROSITE" id="PS51257">
    <property type="entry name" value="PROKAR_LIPOPROTEIN"/>
    <property type="match status" value="1"/>
</dbReference>
<keyword evidence="5" id="KW-1185">Reference proteome</keyword>
<sequence length="728" mass="81542">MSNARKLNRRTFLRLSAVTAASAAIAACGGGGQPATAPTTAPAAPQPTTAPAAPAPTTPPAATAVPPVTTQYKEAPMLAKLVQEGKLPPVDERLPKNPYTPPHSWLTVGKYGGVLKKTYNNNWGITGFIHEMQYGSSPLRWLKDGLAIGPGFVESWESNADASKWTFKIREGIKWSDGQPFTTKDIMYWWEYTVGGNGKEKEYPAGLKPINSPPDEARSGTGTLMTLNAPDDYTFEMVFDAPAPLTADRLAMWVNMFIGPAWVMPRHYMEQFNPVLNPDKYKDWEEHQRKFNHNNPDCPRLTGWKLDIFEEGVRAVWSRNPYYWAVDKEGNQLPYIDQIIVTAVKDKEIEKLAYTEGRADHAHFHSQGLADVQSLRDAEAKSGLEVRFWDSGSGTGSLYFFNMDFKDPKMRAVFRDPKFRQALSHAYNRADVQKAVYFGLGELTTGTFSPKAIEYNINDQGKQVYAAWRDSYVKYDPALAEQILDEAGYKKGPDGKRTMPDGSPLQIQITYGADQAPGGEHLSKNERLARDWQAIGIDAVLTPIPGEGADEKWRAGELPMKTTWEVGDGPNHLVFPSWLVADETERWAPLHGRGYTLRGTASEKEELDKNPWDRNPPRINRGEPDYMPAIGKLHELFDKSKVEPDAMKRHQLVWDMIKVHIEEGPFFTGTIANPPRIILVKKGLMNVPTRDDLLKEGLGGFVNPWIIPSPATYDPETWYWDNPEAHTA</sequence>
<dbReference type="InterPro" id="IPR039424">
    <property type="entry name" value="SBP_5"/>
</dbReference>
<dbReference type="KEGG" id="rca:Rcas_2424"/>
<dbReference type="STRING" id="383372.Rcas_2424"/>
<feature type="chain" id="PRO_5002711557" evidence="2">
    <location>
        <begin position="27"/>
        <end position="728"/>
    </location>
</feature>
<dbReference type="PANTHER" id="PTHR30290:SF62">
    <property type="entry name" value="OLIGOPEPTIDE ABC TRANSPORTER, PERIPLASMIC OLIGOPEPTIDE-BINDING PROTEIN"/>
    <property type="match status" value="1"/>
</dbReference>
<evidence type="ECO:0000313" key="5">
    <source>
        <dbReference type="Proteomes" id="UP000000263"/>
    </source>
</evidence>
<proteinExistence type="predicted"/>
<dbReference type="SUPFAM" id="SSF53850">
    <property type="entry name" value="Periplasmic binding protein-like II"/>
    <property type="match status" value="1"/>
</dbReference>
<evidence type="ECO:0000256" key="1">
    <source>
        <dbReference type="SAM" id="MobiDB-lite"/>
    </source>
</evidence>
<dbReference type="Proteomes" id="UP000000263">
    <property type="component" value="Chromosome"/>
</dbReference>
<feature type="signal peptide" evidence="2">
    <location>
        <begin position="1"/>
        <end position="26"/>
    </location>
</feature>
<protein>
    <submittedName>
        <fullName evidence="4">Extracellular solute-binding protein family 5</fullName>
    </submittedName>
</protein>
<reference evidence="4 5" key="1">
    <citation type="submission" date="2007-08" db="EMBL/GenBank/DDBJ databases">
        <title>Complete sequence of Roseiflexus castenholzii DSM 13941.</title>
        <authorList>
            <consortium name="US DOE Joint Genome Institute"/>
            <person name="Copeland A."/>
            <person name="Lucas S."/>
            <person name="Lapidus A."/>
            <person name="Barry K."/>
            <person name="Glavina del Rio T."/>
            <person name="Dalin E."/>
            <person name="Tice H."/>
            <person name="Pitluck S."/>
            <person name="Thompson L.S."/>
            <person name="Brettin T."/>
            <person name="Bruce D."/>
            <person name="Detter J.C."/>
            <person name="Han C."/>
            <person name="Tapia R."/>
            <person name="Schmutz J."/>
            <person name="Larimer F."/>
            <person name="Land M."/>
            <person name="Hauser L."/>
            <person name="Kyrpides N."/>
            <person name="Mikhailova N."/>
            <person name="Bryant D.A."/>
            <person name="Hanada S."/>
            <person name="Tsukatani Y."/>
            <person name="Richardson P."/>
        </authorList>
    </citation>
    <scope>NUCLEOTIDE SEQUENCE [LARGE SCALE GENOMIC DNA]</scope>
    <source>
        <strain evidence="5">DSM 13941 / HLO8</strain>
    </source>
</reference>
<dbReference type="InterPro" id="IPR000914">
    <property type="entry name" value="SBP_5_dom"/>
</dbReference>
<feature type="region of interest" description="Disordered" evidence="1">
    <location>
        <begin position="28"/>
        <end position="65"/>
    </location>
</feature>
<dbReference type="Pfam" id="PF00496">
    <property type="entry name" value="SBP_bac_5"/>
    <property type="match status" value="1"/>
</dbReference>